<dbReference type="SUPFAM" id="SSF142906">
    <property type="entry name" value="YjbR-like"/>
    <property type="match status" value="1"/>
</dbReference>
<sequence length="121" mass="14208">MDINVIYDYCLNKKGTVEEFPFDQETLTFKVGGKIYLLLNLTKWEQGNRFINLKCDPERAEELRADYNEITPGYHMSKKHWNSVQLGGAVQWNLLKELIDHSYDLVFNSLSKKLKDEIVHL</sequence>
<organism evidence="1 2">
    <name type="scientific">Myroides albus</name>
    <dbReference type="NCBI Taxonomy" id="2562892"/>
    <lineage>
        <taxon>Bacteria</taxon>
        <taxon>Pseudomonadati</taxon>
        <taxon>Bacteroidota</taxon>
        <taxon>Flavobacteriia</taxon>
        <taxon>Flavobacteriales</taxon>
        <taxon>Flavobacteriaceae</taxon>
        <taxon>Myroides</taxon>
    </lineage>
</organism>
<dbReference type="Gene3D" id="3.90.1150.30">
    <property type="match status" value="1"/>
</dbReference>
<proteinExistence type="predicted"/>
<name>A0A6I3LMP3_9FLAO</name>
<keyword evidence="1" id="KW-0238">DNA-binding</keyword>
<protein>
    <submittedName>
        <fullName evidence="1">MmcQ/YjbR family DNA-binding protein</fullName>
    </submittedName>
</protein>
<comment type="caution">
    <text evidence="1">The sequence shown here is derived from an EMBL/GenBank/DDBJ whole genome shotgun (WGS) entry which is preliminary data.</text>
</comment>
<keyword evidence="2" id="KW-1185">Reference proteome</keyword>
<dbReference type="PANTHER" id="PTHR35145">
    <property type="entry name" value="CYTOPLASMIC PROTEIN-RELATED"/>
    <property type="match status" value="1"/>
</dbReference>
<accession>A0A6I3LMP3</accession>
<dbReference type="GO" id="GO:0003677">
    <property type="term" value="F:DNA binding"/>
    <property type="evidence" value="ECO:0007669"/>
    <property type="project" value="UniProtKB-KW"/>
</dbReference>
<dbReference type="AlphaFoldDB" id="A0A6I3LMP3"/>
<dbReference type="EMBL" id="WMJX01000037">
    <property type="protein sequence ID" value="MTG98987.1"/>
    <property type="molecule type" value="Genomic_DNA"/>
</dbReference>
<dbReference type="InterPro" id="IPR007351">
    <property type="entry name" value="YjbR"/>
</dbReference>
<dbReference type="PANTHER" id="PTHR35145:SF1">
    <property type="entry name" value="CYTOPLASMIC PROTEIN"/>
    <property type="match status" value="1"/>
</dbReference>
<dbReference type="InterPro" id="IPR058532">
    <property type="entry name" value="YjbR/MT2646/Rv2570-like"/>
</dbReference>
<dbReference type="RefSeq" id="WP_155092995.1">
    <property type="nucleotide sequence ID" value="NZ_CP102754.1"/>
</dbReference>
<dbReference type="OrthoDB" id="9789813at2"/>
<dbReference type="Pfam" id="PF04237">
    <property type="entry name" value="YjbR"/>
    <property type="match status" value="1"/>
</dbReference>
<dbReference type="Proteomes" id="UP000438760">
    <property type="component" value="Unassembled WGS sequence"/>
</dbReference>
<gene>
    <name evidence="1" type="ORF">GJV76_12745</name>
</gene>
<dbReference type="InterPro" id="IPR038056">
    <property type="entry name" value="YjbR-like_sf"/>
</dbReference>
<evidence type="ECO:0000313" key="1">
    <source>
        <dbReference type="EMBL" id="MTG98987.1"/>
    </source>
</evidence>
<reference evidence="1 2" key="1">
    <citation type="submission" date="2019-11" db="EMBL/GenBank/DDBJ databases">
        <title>Genome of Strain BIT-d1.</title>
        <authorList>
            <person name="Yang Y."/>
        </authorList>
    </citation>
    <scope>NUCLEOTIDE SEQUENCE [LARGE SCALE GENOMIC DNA]</scope>
    <source>
        <strain evidence="1 2">BIT-d1</strain>
    </source>
</reference>
<evidence type="ECO:0000313" key="2">
    <source>
        <dbReference type="Proteomes" id="UP000438760"/>
    </source>
</evidence>